<organism evidence="2 3">
    <name type="scientific">Candidatus Halobonum tyrrellensis G22</name>
    <dbReference type="NCBI Taxonomy" id="1324957"/>
    <lineage>
        <taxon>Archaea</taxon>
        <taxon>Methanobacteriati</taxon>
        <taxon>Methanobacteriota</taxon>
        <taxon>Stenosarchaea group</taxon>
        <taxon>Halobacteria</taxon>
        <taxon>Halobacteriales</taxon>
        <taxon>Haloferacaceae</taxon>
        <taxon>Candidatus Halobonum</taxon>
    </lineage>
</organism>
<evidence type="ECO:0008006" key="4">
    <source>
        <dbReference type="Google" id="ProtNLM"/>
    </source>
</evidence>
<evidence type="ECO:0000256" key="1">
    <source>
        <dbReference type="SAM" id="Phobius"/>
    </source>
</evidence>
<name>V4HGA3_9EURY</name>
<dbReference type="STRING" id="1324957.K933_02156"/>
<dbReference type="Proteomes" id="UP000017840">
    <property type="component" value="Unassembled WGS sequence"/>
</dbReference>
<dbReference type="AlphaFoldDB" id="V4HGA3"/>
<proteinExistence type="predicted"/>
<reference evidence="2 3" key="1">
    <citation type="journal article" date="2013" name="Genome Announc.">
        <title>Draft Genome Sequence of 'Candidatus Halobonum tyrrellensis' Strain G22, Isolated from the Hypersaline Waters of Lake Tyrrell, Australia.</title>
        <authorList>
            <person name="Ugalde J.A."/>
            <person name="Narasingarao P."/>
            <person name="Kuo S."/>
            <person name="Podell S."/>
            <person name="Allen E.E."/>
        </authorList>
    </citation>
    <scope>NUCLEOTIDE SEQUENCE [LARGE SCALE GENOMIC DNA]</scope>
    <source>
        <strain evidence="2 3">G22</strain>
    </source>
</reference>
<protein>
    <recommendedName>
        <fullName evidence="4">DUF624 domain-containing protein</fullName>
    </recommendedName>
</protein>
<feature type="transmembrane region" description="Helical" evidence="1">
    <location>
        <begin position="157"/>
        <end position="179"/>
    </location>
</feature>
<dbReference type="OrthoDB" id="307496at2157"/>
<evidence type="ECO:0000313" key="2">
    <source>
        <dbReference type="EMBL" id="ESP89750.1"/>
    </source>
</evidence>
<sequence>MTGETTESGEARPGDVEVFRVTLRDAKSFVYERLLRLVVISVAWFFASLPVVTLGVTTLGAYAAIYSLYDEGRIDRGYLLGVLRRHGIEATLVGFLPVLFGGGAFLYVQRAASSTVGFPLVFGLVGGYLATHLAIVSALTLALLARDRPLVESLKTAYLWTVTHVTMVLMAVLVTLVLLVGTAALTAGFVLLFPTVAFSLHVLLVDRMLARDERDRPDRTERAERTAA</sequence>
<keyword evidence="1" id="KW-0472">Membrane</keyword>
<feature type="transmembrane region" description="Helical" evidence="1">
    <location>
        <begin position="185"/>
        <end position="205"/>
    </location>
</feature>
<keyword evidence="1" id="KW-1133">Transmembrane helix</keyword>
<dbReference type="EMBL" id="ASGZ01000005">
    <property type="protein sequence ID" value="ESP89750.1"/>
    <property type="molecule type" value="Genomic_DNA"/>
</dbReference>
<dbReference type="eggNOG" id="arCOG10799">
    <property type="taxonomic scope" value="Archaea"/>
</dbReference>
<feature type="transmembrane region" description="Helical" evidence="1">
    <location>
        <begin position="90"/>
        <end position="108"/>
    </location>
</feature>
<feature type="transmembrane region" description="Helical" evidence="1">
    <location>
        <begin position="42"/>
        <end position="69"/>
    </location>
</feature>
<gene>
    <name evidence="2" type="ORF">K933_02156</name>
</gene>
<keyword evidence="3" id="KW-1185">Reference proteome</keyword>
<evidence type="ECO:0000313" key="3">
    <source>
        <dbReference type="Proteomes" id="UP000017840"/>
    </source>
</evidence>
<keyword evidence="1" id="KW-0812">Transmembrane</keyword>
<dbReference type="RefSeq" id="WP_023393025.1">
    <property type="nucleotide sequence ID" value="NZ_ASGZ01000005.1"/>
</dbReference>
<accession>V4HGA3</accession>
<comment type="caution">
    <text evidence="2">The sequence shown here is derived from an EMBL/GenBank/DDBJ whole genome shotgun (WGS) entry which is preliminary data.</text>
</comment>
<feature type="transmembrane region" description="Helical" evidence="1">
    <location>
        <begin position="120"/>
        <end position="145"/>
    </location>
</feature>